<name>F3ZRR3_9BACE</name>
<evidence type="ECO:0000256" key="2">
    <source>
        <dbReference type="ARBA" id="ARBA00011575"/>
    </source>
</evidence>
<dbReference type="SUPFAM" id="SSF56322">
    <property type="entry name" value="ADC synthase"/>
    <property type="match status" value="1"/>
</dbReference>
<dbReference type="InterPro" id="IPR006805">
    <property type="entry name" value="Anth_synth_I_N"/>
</dbReference>
<dbReference type="OrthoDB" id="9803598at2"/>
<dbReference type="PANTHER" id="PTHR11236">
    <property type="entry name" value="AMINOBENZOATE/ANTHRANILATE SYNTHASE"/>
    <property type="match status" value="1"/>
</dbReference>
<evidence type="ECO:0000256" key="4">
    <source>
        <dbReference type="ARBA" id="ARBA00022723"/>
    </source>
</evidence>
<dbReference type="InterPro" id="IPR019999">
    <property type="entry name" value="Anth_synth_I-like"/>
</dbReference>
<comment type="subunit">
    <text evidence="2">Heterotetramer consisting of two non-identical subunits: a beta subunit (TrpG) and a large alpha subunit (TrpE).</text>
</comment>
<evidence type="ECO:0000313" key="12">
    <source>
        <dbReference type="Proteomes" id="UP000018439"/>
    </source>
</evidence>
<sequence length="469" mass="53032">MKTKINIRTTHLLADMDTPVSLYLKVRDLYPKSALLESSDYHGSENSMSIIGVLPLAEFKVENGLIHQSFCDEEVKPISVEDSDVLKELNHFIQSFEILNPQEGLVNGVLGYMGHEAVNYFYSFPQLASQEQPDNKKVPELYYLFYQFLIVINPHKNELILVENCPEGEESQTEELLQILQNRGILSYQFDIEGEEVSTISDAEHQREVEKAIQLTQSGQLEQIVVSRGFSQSFQGDEFMVYRSLRSINPSPYLFYFDFGSFRIFGSSPETHCKVVQGKATIDPIAGTYFRTGDDKKDQELAKCLLEDEKEITEHDMLVDYATQDLQEHCTDVHVEFYKQVQFYSHVIHLVSRVSGYVDPSVNTLQILAHTFPAGTLVGSPKLKALSALTGLEKQKRGFYGGCIGYIGLNGDLTQAITIRTFLSKHNTLYYQAGGGIVAQSQPQREVQEVKSKLQALKAAIHYAKLIKR</sequence>
<dbReference type="Pfam" id="PF00425">
    <property type="entry name" value="Chorismate_bind"/>
    <property type="match status" value="1"/>
</dbReference>
<evidence type="ECO:0000256" key="1">
    <source>
        <dbReference type="ARBA" id="ARBA00001946"/>
    </source>
</evidence>
<keyword evidence="12" id="KW-1185">Reference proteome</keyword>
<evidence type="ECO:0000256" key="7">
    <source>
        <dbReference type="ARBA" id="ARBA00025634"/>
    </source>
</evidence>
<reference evidence="11 12" key="1">
    <citation type="journal article" date="2011" name="Stand. Genomic Sci.">
        <title>Non-contiguous finished genome sequence of Bacteroides coprosuis type strain (PC139).</title>
        <authorList>
            <person name="Land M."/>
            <person name="Held B."/>
            <person name="Gronow S."/>
            <person name="Abt B."/>
            <person name="Lucas S."/>
            <person name="Del Rio T.G."/>
            <person name="Nolan M."/>
            <person name="Tice H."/>
            <person name="Cheng J.F."/>
            <person name="Pitluck S."/>
            <person name="Liolios K."/>
            <person name="Pagani I."/>
            <person name="Ivanova N."/>
            <person name="Mavromatis K."/>
            <person name="Mikhailova N."/>
            <person name="Pati A."/>
            <person name="Tapia R."/>
            <person name="Han C."/>
            <person name="Goodwin L."/>
            <person name="Chen A."/>
            <person name="Palaniappan K."/>
            <person name="Hauser L."/>
            <person name="Brambilla E.M."/>
            <person name="Rohde M."/>
            <person name="Goker M."/>
            <person name="Detter J.C."/>
            <person name="Woyke T."/>
            <person name="Bristow J."/>
            <person name="Eisen J.A."/>
            <person name="Markowitz V."/>
            <person name="Hugenholtz P."/>
            <person name="Kyrpides N.C."/>
            <person name="Klenk H.P."/>
            <person name="Lapidus A."/>
        </authorList>
    </citation>
    <scope>NUCLEOTIDE SEQUENCE</scope>
    <source>
        <strain evidence="11 12">DSM 18011</strain>
    </source>
</reference>
<accession>F3ZRR3</accession>
<dbReference type="InterPro" id="IPR005801">
    <property type="entry name" value="ADC_synthase"/>
</dbReference>
<dbReference type="Gene3D" id="3.60.120.10">
    <property type="entry name" value="Anthranilate synthase"/>
    <property type="match status" value="1"/>
</dbReference>
<feature type="domain" description="Anthranilate synthase component I N-terminal" evidence="10">
    <location>
        <begin position="15"/>
        <end position="161"/>
    </location>
</feature>
<proteinExistence type="predicted"/>
<dbReference type="Proteomes" id="UP000018439">
    <property type="component" value="Chromosome"/>
</dbReference>
<keyword evidence="6 11" id="KW-0456">Lyase</keyword>
<evidence type="ECO:0000313" key="11">
    <source>
        <dbReference type="EMBL" id="EGJ72002.1"/>
    </source>
</evidence>
<dbReference type="PRINTS" id="PR00095">
    <property type="entry name" value="ANTSNTHASEI"/>
</dbReference>
<gene>
    <name evidence="11" type="ORF">Bcop_1814</name>
</gene>
<dbReference type="EMBL" id="CM001167">
    <property type="protein sequence ID" value="EGJ72002.1"/>
    <property type="molecule type" value="Genomic_DNA"/>
</dbReference>
<dbReference type="GO" id="GO:0046872">
    <property type="term" value="F:metal ion binding"/>
    <property type="evidence" value="ECO:0007669"/>
    <property type="project" value="UniProtKB-KW"/>
</dbReference>
<comment type="cofactor">
    <cofactor evidence="1">
        <name>Mg(2+)</name>
        <dbReference type="ChEBI" id="CHEBI:18420"/>
    </cofactor>
</comment>
<dbReference type="STRING" id="679937.Bcop_1814"/>
<dbReference type="PANTHER" id="PTHR11236:SF48">
    <property type="entry name" value="ISOCHORISMATE SYNTHASE MENF"/>
    <property type="match status" value="1"/>
</dbReference>
<dbReference type="HOGENOM" id="CLU_006493_9_4_10"/>
<protein>
    <recommendedName>
        <fullName evidence="3">Anthranilate synthase component 1</fullName>
    </recommendedName>
</protein>
<dbReference type="Pfam" id="PF04715">
    <property type="entry name" value="Anth_synt_I_N"/>
    <property type="match status" value="1"/>
</dbReference>
<evidence type="ECO:0000256" key="5">
    <source>
        <dbReference type="ARBA" id="ARBA00022842"/>
    </source>
</evidence>
<dbReference type="InterPro" id="IPR015890">
    <property type="entry name" value="Chorismate_C"/>
</dbReference>
<keyword evidence="4" id="KW-0479">Metal-binding</keyword>
<evidence type="ECO:0000256" key="8">
    <source>
        <dbReference type="ARBA" id="ARBA00047683"/>
    </source>
</evidence>
<evidence type="ECO:0000256" key="3">
    <source>
        <dbReference type="ARBA" id="ARBA00020653"/>
    </source>
</evidence>
<comment type="function">
    <text evidence="7">Part of a heterotetrameric complex that catalyzes the two-step biosynthesis of anthranilate, an intermediate in the biosynthesis of L-tryptophan. In the first step, the glutamine-binding beta subunit (TrpG) of anthranilate synthase (AS) provides the glutamine amidotransferase activity which generates ammonia as a substrate that, along with chorismate, is used in the second step, catalyzed by the large alpha subunit of AS (TrpE) to produce anthranilate. In the absence of TrpG, TrpE can synthesize anthranilate directly from chorismate and high concentrations of ammonia.</text>
</comment>
<dbReference type="eggNOG" id="COG0147">
    <property type="taxonomic scope" value="Bacteria"/>
</dbReference>
<comment type="catalytic activity">
    <reaction evidence="8">
        <text>chorismate + L-glutamine = anthranilate + pyruvate + L-glutamate + H(+)</text>
        <dbReference type="Rhea" id="RHEA:21732"/>
        <dbReference type="ChEBI" id="CHEBI:15361"/>
        <dbReference type="ChEBI" id="CHEBI:15378"/>
        <dbReference type="ChEBI" id="CHEBI:16567"/>
        <dbReference type="ChEBI" id="CHEBI:29748"/>
        <dbReference type="ChEBI" id="CHEBI:29985"/>
        <dbReference type="ChEBI" id="CHEBI:58359"/>
        <dbReference type="EC" id="4.1.3.27"/>
    </reaction>
</comment>
<organism evidence="11 12">
    <name type="scientific">Bacteroides coprosuis DSM 18011</name>
    <dbReference type="NCBI Taxonomy" id="679937"/>
    <lineage>
        <taxon>Bacteria</taxon>
        <taxon>Pseudomonadati</taxon>
        <taxon>Bacteroidota</taxon>
        <taxon>Bacteroidia</taxon>
        <taxon>Bacteroidales</taxon>
        <taxon>Bacteroidaceae</taxon>
        <taxon>Bacteroides</taxon>
    </lineage>
</organism>
<evidence type="ECO:0000256" key="6">
    <source>
        <dbReference type="ARBA" id="ARBA00023239"/>
    </source>
</evidence>
<dbReference type="AlphaFoldDB" id="F3ZRR3"/>
<keyword evidence="5" id="KW-0460">Magnesium</keyword>
<evidence type="ECO:0000259" key="9">
    <source>
        <dbReference type="Pfam" id="PF00425"/>
    </source>
</evidence>
<dbReference type="GO" id="GO:0000162">
    <property type="term" value="P:L-tryptophan biosynthetic process"/>
    <property type="evidence" value="ECO:0007669"/>
    <property type="project" value="TreeGrafter"/>
</dbReference>
<feature type="domain" description="Chorismate-utilising enzyme C-terminal" evidence="9">
    <location>
        <begin position="203"/>
        <end position="453"/>
    </location>
</feature>
<evidence type="ECO:0000259" key="10">
    <source>
        <dbReference type="Pfam" id="PF04715"/>
    </source>
</evidence>
<dbReference type="GO" id="GO:0004049">
    <property type="term" value="F:anthranilate synthase activity"/>
    <property type="evidence" value="ECO:0007669"/>
    <property type="project" value="UniProtKB-EC"/>
</dbReference>